<keyword evidence="9" id="KW-1185">Reference proteome</keyword>
<dbReference type="GO" id="GO:0046872">
    <property type="term" value="F:metal ion binding"/>
    <property type="evidence" value="ECO:0007669"/>
    <property type="project" value="InterPro"/>
</dbReference>
<dbReference type="InterPro" id="IPR011761">
    <property type="entry name" value="ATP-grasp"/>
</dbReference>
<dbReference type="Pfam" id="PF22660">
    <property type="entry name" value="RS_preATP-grasp-like"/>
    <property type="match status" value="1"/>
</dbReference>
<gene>
    <name evidence="5 6 8" type="primary">purK</name>
    <name evidence="8" type="ORF">GCM10011403_22750</name>
</gene>
<evidence type="ECO:0000256" key="1">
    <source>
        <dbReference type="ARBA" id="ARBA00022598"/>
    </source>
</evidence>
<dbReference type="NCBIfam" id="NF004676">
    <property type="entry name" value="PRK06019.1-2"/>
    <property type="match status" value="1"/>
</dbReference>
<feature type="binding site" evidence="5">
    <location>
        <position position="207"/>
    </location>
    <ligand>
        <name>ATP</name>
        <dbReference type="ChEBI" id="CHEBI:30616"/>
    </ligand>
</feature>
<comment type="catalytic activity">
    <reaction evidence="5 6">
        <text>5-amino-1-(5-phospho-beta-D-ribosyl)imidazole + hydrogencarbonate + ATP = 5-carboxyamino-1-(5-phospho-D-ribosyl)imidazole + ADP + phosphate + 2 H(+)</text>
        <dbReference type="Rhea" id="RHEA:19317"/>
        <dbReference type="ChEBI" id="CHEBI:15378"/>
        <dbReference type="ChEBI" id="CHEBI:17544"/>
        <dbReference type="ChEBI" id="CHEBI:30616"/>
        <dbReference type="ChEBI" id="CHEBI:43474"/>
        <dbReference type="ChEBI" id="CHEBI:58730"/>
        <dbReference type="ChEBI" id="CHEBI:137981"/>
        <dbReference type="ChEBI" id="CHEBI:456216"/>
        <dbReference type="EC" id="6.3.4.18"/>
    </reaction>
</comment>
<keyword evidence="2 5" id="KW-0547">Nucleotide-binding</keyword>
<feature type="binding site" evidence="5">
    <location>
        <position position="184"/>
    </location>
    <ligand>
        <name>ATP</name>
        <dbReference type="ChEBI" id="CHEBI:30616"/>
    </ligand>
</feature>
<accession>A0A916QK94</accession>
<dbReference type="Gene3D" id="3.40.50.20">
    <property type="match status" value="1"/>
</dbReference>
<dbReference type="InterPro" id="IPR005875">
    <property type="entry name" value="PurK"/>
</dbReference>
<dbReference type="InterPro" id="IPR016185">
    <property type="entry name" value="PreATP-grasp_dom_sf"/>
</dbReference>
<feature type="binding site" evidence="5">
    <location>
        <begin position="146"/>
        <end position="152"/>
    </location>
    <ligand>
        <name>ATP</name>
        <dbReference type="ChEBI" id="CHEBI:30616"/>
    </ligand>
</feature>
<keyword evidence="4 5" id="KW-0067">ATP-binding</keyword>
<dbReference type="PROSITE" id="PS50975">
    <property type="entry name" value="ATP_GRASP"/>
    <property type="match status" value="1"/>
</dbReference>
<dbReference type="InterPro" id="IPR040686">
    <property type="entry name" value="PurK_C"/>
</dbReference>
<evidence type="ECO:0000256" key="3">
    <source>
        <dbReference type="ARBA" id="ARBA00022755"/>
    </source>
</evidence>
<dbReference type="SUPFAM" id="SSF52440">
    <property type="entry name" value="PreATP-grasp domain"/>
    <property type="match status" value="1"/>
</dbReference>
<sequence>MNTMKIGVIGGGQLGRMLALAGTPLGMEFVFLDPAPDACAAALGTHICADYQDHEHLQQLAQQVDLITFEFENVPAETVAFLSQLVPVYPMAKALRVARDRLTEKSLFQDLGIPVAPFANIDSQDDLESAVDTIGLPAVLKTRTLGYDGKGQRILKTREDVAGTFDELGGVPCILETFVKFSGEVSVIAVRGRDGETVSYPLSHNVHTDGILRVARASDNHPLQNKAEDYVGRVLDHLEYVGVLAFEFFEVGDELYANEVAPRVHNSGHWTIEGAQCSQFENHLRAIAGLPLGSTAKVAESAMINFIGEVPPLAMLMEERDAHIHHYGKAFKSGRKVGHLTLLAESSEALGQRLAELQEKGIGTPS</sequence>
<dbReference type="Pfam" id="PF17769">
    <property type="entry name" value="PurK_C"/>
    <property type="match status" value="1"/>
</dbReference>
<dbReference type="GO" id="GO:0005829">
    <property type="term" value="C:cytosol"/>
    <property type="evidence" value="ECO:0007669"/>
    <property type="project" value="TreeGrafter"/>
</dbReference>
<keyword evidence="1 5" id="KW-0436">Ligase</keyword>
<feature type="binding site" evidence="5">
    <location>
        <position position="101"/>
    </location>
    <ligand>
        <name>ATP</name>
        <dbReference type="ChEBI" id="CHEBI:30616"/>
    </ligand>
</feature>
<dbReference type="GO" id="GO:0004638">
    <property type="term" value="F:phosphoribosylaminoimidazole carboxylase activity"/>
    <property type="evidence" value="ECO:0007669"/>
    <property type="project" value="InterPro"/>
</dbReference>
<dbReference type="InterPro" id="IPR013815">
    <property type="entry name" value="ATP_grasp_subdomain_1"/>
</dbReference>
<dbReference type="GO" id="GO:0034028">
    <property type="term" value="F:5-(carboxyamino)imidazole ribonucleotide synthase activity"/>
    <property type="evidence" value="ECO:0007669"/>
    <property type="project" value="UniProtKB-UniRule"/>
</dbReference>
<dbReference type="Proteomes" id="UP000627715">
    <property type="component" value="Unassembled WGS sequence"/>
</dbReference>
<feature type="binding site" evidence="5">
    <location>
        <begin position="176"/>
        <end position="179"/>
    </location>
    <ligand>
        <name>ATP</name>
        <dbReference type="ChEBI" id="CHEBI:30616"/>
    </ligand>
</feature>
<dbReference type="HAMAP" id="MF_01928">
    <property type="entry name" value="PurK"/>
    <property type="match status" value="1"/>
</dbReference>
<dbReference type="InterPro" id="IPR011054">
    <property type="entry name" value="Rudment_hybrid_motif"/>
</dbReference>
<evidence type="ECO:0000256" key="4">
    <source>
        <dbReference type="ARBA" id="ARBA00022840"/>
    </source>
</evidence>
<dbReference type="EMBL" id="BMIY01000009">
    <property type="protein sequence ID" value="GFZ79026.1"/>
    <property type="molecule type" value="Genomic_DNA"/>
</dbReference>
<evidence type="ECO:0000313" key="9">
    <source>
        <dbReference type="Proteomes" id="UP000627715"/>
    </source>
</evidence>
<dbReference type="GO" id="GO:0005524">
    <property type="term" value="F:ATP binding"/>
    <property type="evidence" value="ECO:0007669"/>
    <property type="project" value="UniProtKB-UniRule"/>
</dbReference>
<comment type="similarity">
    <text evidence="5 6">Belongs to the PurK/PurT family.</text>
</comment>
<dbReference type="PANTHER" id="PTHR11609">
    <property type="entry name" value="PURINE BIOSYNTHESIS PROTEIN 6/7, PUR6/7"/>
    <property type="match status" value="1"/>
</dbReference>
<dbReference type="EC" id="6.3.4.18" evidence="5 6"/>
<dbReference type="AlphaFoldDB" id="A0A916QK94"/>
<evidence type="ECO:0000259" key="7">
    <source>
        <dbReference type="PROSITE" id="PS50975"/>
    </source>
</evidence>
<dbReference type="FunFam" id="3.40.50.20:FF:000016">
    <property type="entry name" value="N5-carboxyaminoimidazole ribonucleotide synthase"/>
    <property type="match status" value="1"/>
</dbReference>
<comment type="function">
    <text evidence="5">Catalyzes the ATP-dependent conversion of 5-aminoimidazole ribonucleotide (AIR) and HCO(3)(-) to N5-carboxyaminoimidazole ribonucleotide (N5-CAIR).</text>
</comment>
<dbReference type="SUPFAM" id="SSF56059">
    <property type="entry name" value="Glutathione synthetase ATP-binding domain-like"/>
    <property type="match status" value="1"/>
</dbReference>
<dbReference type="FunFam" id="3.30.1490.20:FF:000015">
    <property type="entry name" value="N5-carboxyaminoimidazole ribonucleotide synthase"/>
    <property type="match status" value="1"/>
</dbReference>
<dbReference type="Gene3D" id="3.30.470.20">
    <property type="entry name" value="ATP-grasp fold, B domain"/>
    <property type="match status" value="1"/>
</dbReference>
<comment type="caution">
    <text evidence="8">The sequence shown here is derived from an EMBL/GenBank/DDBJ whole genome shotgun (WGS) entry which is preliminary data.</text>
</comment>
<evidence type="ECO:0000256" key="5">
    <source>
        <dbReference type="HAMAP-Rule" id="MF_01928"/>
    </source>
</evidence>
<feature type="domain" description="ATP-grasp" evidence="7">
    <location>
        <begin position="105"/>
        <end position="288"/>
    </location>
</feature>
<proteinExistence type="inferred from homology"/>
<dbReference type="Pfam" id="PF02222">
    <property type="entry name" value="ATP-grasp"/>
    <property type="match status" value="1"/>
</dbReference>
<evidence type="ECO:0000256" key="6">
    <source>
        <dbReference type="RuleBase" id="RU361200"/>
    </source>
</evidence>
<dbReference type="SUPFAM" id="SSF51246">
    <property type="entry name" value="Rudiment single hybrid motif"/>
    <property type="match status" value="1"/>
</dbReference>
<feature type="binding site" evidence="5">
    <location>
        <begin position="258"/>
        <end position="259"/>
    </location>
    <ligand>
        <name>ATP</name>
        <dbReference type="ChEBI" id="CHEBI:30616"/>
    </ligand>
</feature>
<dbReference type="InterPro" id="IPR054350">
    <property type="entry name" value="PurT/PurK_preATP-grasp"/>
</dbReference>
<keyword evidence="3 5" id="KW-0658">Purine biosynthesis</keyword>
<name>A0A916QK94_9GAMM</name>
<dbReference type="PANTHER" id="PTHR11609:SF5">
    <property type="entry name" value="PHOSPHORIBOSYLAMINOIMIDAZOLE CARBOXYLASE"/>
    <property type="match status" value="1"/>
</dbReference>
<comment type="subunit">
    <text evidence="5 6">Homodimer.</text>
</comment>
<comment type="pathway">
    <text evidence="5 6">Purine metabolism; IMP biosynthesis via de novo pathway; 5-amino-1-(5-phospho-D-ribosyl)imidazole-4-carboxylate from 5-amino-1-(5-phospho-D-ribosyl)imidazole (N5-CAIR route): step 1/2.</text>
</comment>
<dbReference type="FunFam" id="3.30.470.20:FF:000029">
    <property type="entry name" value="N5-carboxyaminoimidazole ribonucleotide synthase"/>
    <property type="match status" value="1"/>
</dbReference>
<dbReference type="NCBIfam" id="TIGR01161">
    <property type="entry name" value="purK"/>
    <property type="match status" value="1"/>
</dbReference>
<dbReference type="Gene3D" id="3.30.1490.20">
    <property type="entry name" value="ATP-grasp fold, A domain"/>
    <property type="match status" value="1"/>
</dbReference>
<evidence type="ECO:0000313" key="8">
    <source>
        <dbReference type="EMBL" id="GFZ79026.1"/>
    </source>
</evidence>
<reference evidence="8" key="2">
    <citation type="submission" date="2020-09" db="EMBL/GenBank/DDBJ databases">
        <authorList>
            <person name="Sun Q."/>
            <person name="Zhou Y."/>
        </authorList>
    </citation>
    <scope>NUCLEOTIDE SEQUENCE</scope>
    <source>
        <strain evidence="8">CGMCC 1.15425</strain>
    </source>
</reference>
<evidence type="ECO:0000256" key="2">
    <source>
        <dbReference type="ARBA" id="ARBA00022741"/>
    </source>
</evidence>
<dbReference type="InterPro" id="IPR003135">
    <property type="entry name" value="ATP-grasp_carboxylate-amine"/>
</dbReference>
<organism evidence="8 9">
    <name type="scientific">Pseudohongiella nitratireducens</name>
    <dbReference type="NCBI Taxonomy" id="1768907"/>
    <lineage>
        <taxon>Bacteria</taxon>
        <taxon>Pseudomonadati</taxon>
        <taxon>Pseudomonadota</taxon>
        <taxon>Gammaproteobacteria</taxon>
        <taxon>Pseudomonadales</taxon>
        <taxon>Pseudohongiellaceae</taxon>
        <taxon>Pseudohongiella</taxon>
    </lineage>
</organism>
<comment type="function">
    <text evidence="6">Catalyzes the ATP-dependent conversion of 5-aminoimidazole ribonucleotide (AIR) and HCO(3)- to N5-carboxyaminoimidazole ribonucleotide (N5-CAIR).</text>
</comment>
<dbReference type="GO" id="GO:0006189">
    <property type="term" value="P:'de novo' IMP biosynthetic process"/>
    <property type="evidence" value="ECO:0007669"/>
    <property type="project" value="UniProtKB-UniRule"/>
</dbReference>
<feature type="binding site" evidence="5">
    <location>
        <position position="141"/>
    </location>
    <ligand>
        <name>ATP</name>
        <dbReference type="ChEBI" id="CHEBI:30616"/>
    </ligand>
</feature>
<dbReference type="NCBIfam" id="NF004679">
    <property type="entry name" value="PRK06019.1-5"/>
    <property type="match status" value="1"/>
</dbReference>
<protein>
    <recommendedName>
        <fullName evidence="5 6">N5-carboxyaminoimidazole ribonucleotide synthase</fullName>
        <shortName evidence="5 6">N5-CAIR synthase</shortName>
        <ecNumber evidence="5 6">6.3.4.18</ecNumber>
    </recommendedName>
    <alternativeName>
        <fullName evidence="5 6">5-(carboxyamino)imidazole ribonucleotide synthetase</fullName>
    </alternativeName>
</protein>
<reference evidence="8" key="1">
    <citation type="journal article" date="2014" name="Int. J. Syst. Evol. Microbiol.">
        <title>Complete genome sequence of Corynebacterium casei LMG S-19264T (=DSM 44701T), isolated from a smear-ripened cheese.</title>
        <authorList>
            <consortium name="US DOE Joint Genome Institute (JGI-PGF)"/>
            <person name="Walter F."/>
            <person name="Albersmeier A."/>
            <person name="Kalinowski J."/>
            <person name="Ruckert C."/>
        </authorList>
    </citation>
    <scope>NUCLEOTIDE SEQUENCE</scope>
    <source>
        <strain evidence="8">CGMCC 1.15425</strain>
    </source>
</reference>